<evidence type="ECO:0000256" key="1">
    <source>
        <dbReference type="SAM" id="Phobius"/>
    </source>
</evidence>
<dbReference type="Pfam" id="PF00326">
    <property type="entry name" value="Peptidase_S9"/>
    <property type="match status" value="1"/>
</dbReference>
<dbReference type="InterPro" id="IPR008969">
    <property type="entry name" value="CarboxyPept-like_regulatory"/>
</dbReference>
<dbReference type="RefSeq" id="WP_054536096.1">
    <property type="nucleotide sequence ID" value="NZ_LGKP01000029.1"/>
</dbReference>
<feature type="transmembrane region" description="Helical" evidence="1">
    <location>
        <begin position="12"/>
        <end position="28"/>
    </location>
</feature>
<dbReference type="InterPro" id="IPR001375">
    <property type="entry name" value="Peptidase_S9_cat"/>
</dbReference>
<dbReference type="Gene3D" id="3.40.50.1820">
    <property type="entry name" value="alpha/beta hydrolase"/>
    <property type="match status" value="1"/>
</dbReference>
<dbReference type="Gene3D" id="2.60.40.1120">
    <property type="entry name" value="Carboxypeptidase-like, regulatory domain"/>
    <property type="match status" value="1"/>
</dbReference>
<organism evidence="3 4">
    <name type="scientific">Herpetosiphon geysericola</name>
    <dbReference type="NCBI Taxonomy" id="70996"/>
    <lineage>
        <taxon>Bacteria</taxon>
        <taxon>Bacillati</taxon>
        <taxon>Chloroflexota</taxon>
        <taxon>Chloroflexia</taxon>
        <taxon>Herpetosiphonales</taxon>
        <taxon>Herpetosiphonaceae</taxon>
        <taxon>Herpetosiphon</taxon>
    </lineage>
</organism>
<protein>
    <recommendedName>
        <fullName evidence="2">Peptidase S9 prolyl oligopeptidase catalytic domain-containing protein</fullName>
    </recommendedName>
</protein>
<dbReference type="GO" id="GO:0006508">
    <property type="term" value="P:proteolysis"/>
    <property type="evidence" value="ECO:0007669"/>
    <property type="project" value="InterPro"/>
</dbReference>
<keyword evidence="1" id="KW-0812">Transmembrane</keyword>
<feature type="domain" description="Peptidase S9 prolyl oligopeptidase catalytic" evidence="2">
    <location>
        <begin position="263"/>
        <end position="417"/>
    </location>
</feature>
<comment type="caution">
    <text evidence="3">The sequence shown here is derived from an EMBL/GenBank/DDBJ whole genome shotgun (WGS) entry which is preliminary data.</text>
</comment>
<dbReference type="EMBL" id="LGKP01000029">
    <property type="protein sequence ID" value="KPL83357.1"/>
    <property type="molecule type" value="Genomic_DNA"/>
</dbReference>
<dbReference type="GO" id="GO:0008236">
    <property type="term" value="F:serine-type peptidase activity"/>
    <property type="evidence" value="ECO:0007669"/>
    <property type="project" value="InterPro"/>
</dbReference>
<keyword evidence="1" id="KW-1133">Transmembrane helix</keyword>
<dbReference type="OrthoDB" id="128799at2"/>
<dbReference type="PROSITE" id="PS51257">
    <property type="entry name" value="PROKAR_LIPOPROTEIN"/>
    <property type="match status" value="1"/>
</dbReference>
<evidence type="ECO:0000313" key="3">
    <source>
        <dbReference type="EMBL" id="KPL83357.1"/>
    </source>
</evidence>
<dbReference type="Proteomes" id="UP000050277">
    <property type="component" value="Unassembled WGS sequence"/>
</dbReference>
<gene>
    <name evidence="3" type="ORF">SE18_19285</name>
</gene>
<reference evidence="3 4" key="1">
    <citation type="submission" date="2015-07" db="EMBL/GenBank/DDBJ databases">
        <title>Whole genome sequence of Herpetosiphon geysericola DSM 7119.</title>
        <authorList>
            <person name="Hemp J."/>
            <person name="Ward L.M."/>
            <person name="Pace L.A."/>
            <person name="Fischer W.W."/>
        </authorList>
    </citation>
    <scope>NUCLEOTIDE SEQUENCE [LARGE SCALE GENOMIC DNA]</scope>
    <source>
        <strain evidence="3 4">DSM 7119</strain>
    </source>
</reference>
<name>A0A0P6YEF3_9CHLR</name>
<evidence type="ECO:0000259" key="2">
    <source>
        <dbReference type="Pfam" id="PF00326"/>
    </source>
</evidence>
<dbReference type="AlphaFoldDB" id="A0A0P6YEF3"/>
<dbReference type="SUPFAM" id="SSF53474">
    <property type="entry name" value="alpha/beta-Hydrolases"/>
    <property type="match status" value="1"/>
</dbReference>
<dbReference type="Pfam" id="PF13620">
    <property type="entry name" value="CarboxypepD_reg"/>
    <property type="match status" value="1"/>
</dbReference>
<dbReference type="SUPFAM" id="SSF49464">
    <property type="entry name" value="Carboxypeptidase regulatory domain-like"/>
    <property type="match status" value="1"/>
</dbReference>
<dbReference type="InterPro" id="IPR029058">
    <property type="entry name" value="AB_hydrolase_fold"/>
</dbReference>
<proteinExistence type="predicted"/>
<keyword evidence="1" id="KW-0472">Membrane</keyword>
<accession>A0A0P6YEF3</accession>
<evidence type="ECO:0000313" key="4">
    <source>
        <dbReference type="Proteomes" id="UP000050277"/>
    </source>
</evidence>
<dbReference type="STRING" id="70996.SE18_19285"/>
<sequence length="419" mass="46362">MHWFKRSWRKLLGIIVGLLAIGCIWFLTTDNVTIWPIRNTLRYQFDQWRGAGQTASQQPANHRISGCIRDAHQQPIAGAIVAVSERNGKLHRASSNNQGCYTLANLPANNYRLLVTAPSYRDDLSAVDLHNDSIQHDVQLAPAIAPSFAPVEKLLIGSTSVVSRSTPYPTQALRQQVQVWGDKGEQQLTLLYRPITTTNHLLPLMLAVYPGPADEWESVSIPLAERGYSVLAVGPAYSLDLEADIADLKRLLALVRGGSFVGVDGSRVAIMAGSYSSLHVLRLLQDDVGFTGVVLLGPISDLFAMRENFVAGTFMPPFGLDQALIALGYPDEQIQRYATYSAQLHPRADLPPILLLHSRTDEVVPASQSEFLAAQWRGLGVEVESYFFAGMSHYLQAVDRSPELDELYRITLDFLDRVN</sequence>
<keyword evidence="4" id="KW-1185">Reference proteome</keyword>